<evidence type="ECO:0000256" key="1">
    <source>
        <dbReference type="ARBA" id="ARBA00001974"/>
    </source>
</evidence>
<evidence type="ECO:0000256" key="4">
    <source>
        <dbReference type="ARBA" id="ARBA00012173"/>
    </source>
</evidence>
<feature type="domain" description="Fumarate reductase/succinate dehydrogenase flavoprotein-like C-terminal" evidence="13">
    <location>
        <begin position="457"/>
        <end position="486"/>
    </location>
</feature>
<dbReference type="RefSeq" id="WP_153273435.1">
    <property type="nucleotide sequence ID" value="NZ_CP043499.1"/>
</dbReference>
<gene>
    <name evidence="14" type="ORF">FZ934_24800</name>
</gene>
<dbReference type="InterPro" id="IPR005288">
    <property type="entry name" value="NadB"/>
</dbReference>
<dbReference type="InterPro" id="IPR015939">
    <property type="entry name" value="Fum_Rdtase/Succ_DH_flav-like_C"/>
</dbReference>
<sequence>MSDILEAFRDHVVIVGGGLAGMMTALQLAPQPVLIVSRGKLAGGSSSVLAQGGIAAALADDDSPSLHLQDTLRAGDGLCDEAVARSILADAGQAVAALERAGVSFDRDADGRFAFGLEAAHQRRRIIHARGDGTGAAITQAMAVTVSTRSSISLLEGCEATAVLTSDGAVSGLQILGPAGAAVIPTSRIVLATGGVGGLYEATTNPLASIGQAIAMAARAGAVLADLEFVQFHPTALACSRRPMPLVSEAVRGEGAILINDLGDRFMVGVDGEELAPRDVVSRAIAEQFAQGRRVFLDARSALGIGFAARFPTIHRLCHEAGIDPARAPIPVRPAAHYHMGGVATDICGRSSVKGLWVVGEAAATGLHGANRLASNSLLEAAVMGLRAADDISGTRPRHVSPGDFMTGACAADAGAVRAIVSRQLGVIRERCGLQSAIASLLPLARSAGASRDPALTALLIAVSALLREESRGAHARSDFPEKREKAERSFLTLEEGLARADTLVDNFARSA</sequence>
<dbReference type="FunFam" id="3.90.700.10:FF:000002">
    <property type="entry name" value="L-aspartate oxidase"/>
    <property type="match status" value="1"/>
</dbReference>
<dbReference type="InterPro" id="IPR037099">
    <property type="entry name" value="Fum_R/Succ_DH_flav-like_C_sf"/>
</dbReference>
<keyword evidence="8 11" id="KW-0560">Oxidoreductase</keyword>
<dbReference type="KEGG" id="rgr:FZ934_24800"/>
<dbReference type="EC" id="1.4.3.16" evidence="4 10"/>
<organism evidence="14 15">
    <name type="scientific">Rhizobium grahamii</name>
    <dbReference type="NCBI Taxonomy" id="1120045"/>
    <lineage>
        <taxon>Bacteria</taxon>
        <taxon>Pseudomonadati</taxon>
        <taxon>Pseudomonadota</taxon>
        <taxon>Alphaproteobacteria</taxon>
        <taxon>Hyphomicrobiales</taxon>
        <taxon>Rhizobiaceae</taxon>
        <taxon>Rhizobium/Agrobacterium group</taxon>
        <taxon>Rhizobium</taxon>
    </lineage>
</organism>
<comment type="subcellular location">
    <subcellularLocation>
        <location evidence="11">Cytoplasm</location>
    </subcellularLocation>
</comment>
<dbReference type="NCBIfam" id="NF005701">
    <property type="entry name" value="PRK07512.1"/>
    <property type="match status" value="1"/>
</dbReference>
<evidence type="ECO:0000256" key="5">
    <source>
        <dbReference type="ARBA" id="ARBA00022630"/>
    </source>
</evidence>
<evidence type="ECO:0000256" key="7">
    <source>
        <dbReference type="ARBA" id="ARBA00022827"/>
    </source>
</evidence>
<evidence type="ECO:0000259" key="13">
    <source>
        <dbReference type="Pfam" id="PF02910"/>
    </source>
</evidence>
<evidence type="ECO:0000259" key="12">
    <source>
        <dbReference type="Pfam" id="PF00890"/>
    </source>
</evidence>
<dbReference type="PANTHER" id="PTHR42716">
    <property type="entry name" value="L-ASPARTATE OXIDASE"/>
    <property type="match status" value="1"/>
</dbReference>
<keyword evidence="14" id="KW-0614">Plasmid</keyword>
<dbReference type="GO" id="GO:0008734">
    <property type="term" value="F:L-aspartate oxidase activity"/>
    <property type="evidence" value="ECO:0007669"/>
    <property type="project" value="UniProtKB-UniRule"/>
</dbReference>
<dbReference type="Gene3D" id="1.20.58.100">
    <property type="entry name" value="Fumarate reductase/succinate dehydrogenase flavoprotein-like, C-terminal domain"/>
    <property type="match status" value="1"/>
</dbReference>
<accession>A0A5Q0CDN5</accession>
<dbReference type="Gene3D" id="3.90.700.10">
    <property type="entry name" value="Succinate dehydrogenase/fumarate reductase flavoprotein, catalytic domain"/>
    <property type="match status" value="1"/>
</dbReference>
<dbReference type="InterPro" id="IPR036188">
    <property type="entry name" value="FAD/NAD-bd_sf"/>
</dbReference>
<evidence type="ECO:0000256" key="2">
    <source>
        <dbReference type="ARBA" id="ARBA00004950"/>
    </source>
</evidence>
<dbReference type="UniPathway" id="UPA00253">
    <property type="reaction ID" value="UER00326"/>
</dbReference>
<keyword evidence="7 11" id="KW-0274">FAD</keyword>
<comment type="cofactor">
    <cofactor evidence="1 11">
        <name>FAD</name>
        <dbReference type="ChEBI" id="CHEBI:57692"/>
    </cofactor>
</comment>
<comment type="pathway">
    <text evidence="2 11">Cofactor biosynthesis; NAD(+) biosynthesis; iminoaspartate from L-aspartate (oxidase route): step 1/1.</text>
</comment>
<dbReference type="NCBIfam" id="TIGR00551">
    <property type="entry name" value="nadB"/>
    <property type="match status" value="1"/>
</dbReference>
<geneLocation type="plasmid" evidence="14 15">
    <name>unnamed</name>
</geneLocation>
<keyword evidence="6 11" id="KW-0662">Pyridine nucleotide biosynthesis</keyword>
<protein>
    <recommendedName>
        <fullName evidence="4 10">L-aspartate oxidase</fullName>
        <ecNumber evidence="4 10">1.4.3.16</ecNumber>
    </recommendedName>
</protein>
<dbReference type="InterPro" id="IPR027477">
    <property type="entry name" value="Succ_DH/fumarate_Rdtase_cat_sf"/>
</dbReference>
<evidence type="ECO:0000313" key="14">
    <source>
        <dbReference type="EMBL" id="QFY63473.1"/>
    </source>
</evidence>
<dbReference type="GO" id="GO:0034628">
    <property type="term" value="P:'de novo' NAD+ biosynthetic process from L-aspartate"/>
    <property type="evidence" value="ECO:0007669"/>
    <property type="project" value="TreeGrafter"/>
</dbReference>
<name>A0A5Q0CDN5_9HYPH</name>
<evidence type="ECO:0000256" key="9">
    <source>
        <dbReference type="ARBA" id="ARBA00048305"/>
    </source>
</evidence>
<dbReference type="Gene3D" id="3.50.50.60">
    <property type="entry name" value="FAD/NAD(P)-binding domain"/>
    <property type="match status" value="1"/>
</dbReference>
<comment type="similarity">
    <text evidence="3 11">Belongs to the FAD-dependent oxidoreductase 2 family. NadB subfamily.</text>
</comment>
<dbReference type="SUPFAM" id="SSF46977">
    <property type="entry name" value="Succinate dehydrogenase/fumarate reductase flavoprotein C-terminal domain"/>
    <property type="match status" value="1"/>
</dbReference>
<comment type="function">
    <text evidence="11">Catalyzes the oxidation of L-aspartate to iminoaspartate.</text>
</comment>
<evidence type="ECO:0000313" key="15">
    <source>
        <dbReference type="Proteomes" id="UP000326881"/>
    </source>
</evidence>
<dbReference type="Pfam" id="PF00890">
    <property type="entry name" value="FAD_binding_2"/>
    <property type="match status" value="1"/>
</dbReference>
<dbReference type="GO" id="GO:0005737">
    <property type="term" value="C:cytoplasm"/>
    <property type="evidence" value="ECO:0007669"/>
    <property type="project" value="UniProtKB-SubCell"/>
</dbReference>
<reference evidence="14 15" key="1">
    <citation type="submission" date="2019-08" db="EMBL/GenBank/DDBJ databases">
        <title>Prosopis cineraria nodule microbiome.</title>
        <authorList>
            <person name="Ali R."/>
            <person name="Chaluvadi S.R."/>
            <person name="Wang X."/>
        </authorList>
    </citation>
    <scope>NUCLEOTIDE SEQUENCE [LARGE SCALE GENOMIC DNA]</scope>
    <source>
        <strain evidence="14 15">BG7</strain>
        <plasmid evidence="14 15">unnamed</plasmid>
    </source>
</reference>
<comment type="catalytic activity">
    <reaction evidence="9">
        <text>L-aspartate + O2 = iminosuccinate + H2O2</text>
        <dbReference type="Rhea" id="RHEA:25876"/>
        <dbReference type="ChEBI" id="CHEBI:15379"/>
        <dbReference type="ChEBI" id="CHEBI:16240"/>
        <dbReference type="ChEBI" id="CHEBI:29991"/>
        <dbReference type="ChEBI" id="CHEBI:77875"/>
        <dbReference type="EC" id="1.4.3.16"/>
    </reaction>
    <physiologicalReaction direction="left-to-right" evidence="9">
        <dbReference type="Rhea" id="RHEA:25877"/>
    </physiologicalReaction>
</comment>
<dbReference type="InterPro" id="IPR003953">
    <property type="entry name" value="FAD-dep_OxRdtase_2_FAD-bd"/>
</dbReference>
<keyword evidence="15" id="KW-1185">Reference proteome</keyword>
<dbReference type="SUPFAM" id="SSF51905">
    <property type="entry name" value="FAD/NAD(P)-binding domain"/>
    <property type="match status" value="1"/>
</dbReference>
<evidence type="ECO:0000256" key="10">
    <source>
        <dbReference type="NCBIfam" id="TIGR00551"/>
    </source>
</evidence>
<dbReference type="AlphaFoldDB" id="A0A5Q0CDN5"/>
<dbReference type="SUPFAM" id="SSF56425">
    <property type="entry name" value="Succinate dehydrogenase/fumarate reductase flavoprotein, catalytic domain"/>
    <property type="match status" value="1"/>
</dbReference>
<evidence type="ECO:0000256" key="3">
    <source>
        <dbReference type="ARBA" id="ARBA00008562"/>
    </source>
</evidence>
<proteinExistence type="inferred from homology"/>
<feature type="domain" description="FAD-dependent oxidoreductase 2 FAD-binding" evidence="12">
    <location>
        <begin position="11"/>
        <end position="378"/>
    </location>
</feature>
<dbReference type="PANTHER" id="PTHR42716:SF2">
    <property type="entry name" value="L-ASPARTATE OXIDASE, CHLOROPLASTIC"/>
    <property type="match status" value="1"/>
</dbReference>
<keyword evidence="5 11" id="KW-0285">Flavoprotein</keyword>
<dbReference type="EMBL" id="CP043499">
    <property type="protein sequence ID" value="QFY63473.1"/>
    <property type="molecule type" value="Genomic_DNA"/>
</dbReference>
<evidence type="ECO:0000256" key="6">
    <source>
        <dbReference type="ARBA" id="ARBA00022642"/>
    </source>
</evidence>
<dbReference type="Pfam" id="PF02910">
    <property type="entry name" value="Succ_DH_flav_C"/>
    <property type="match status" value="1"/>
</dbReference>
<evidence type="ECO:0000256" key="8">
    <source>
        <dbReference type="ARBA" id="ARBA00023002"/>
    </source>
</evidence>
<dbReference type="Proteomes" id="UP000326881">
    <property type="component" value="Plasmid unnamed"/>
</dbReference>
<evidence type="ECO:0000256" key="11">
    <source>
        <dbReference type="RuleBase" id="RU362049"/>
    </source>
</evidence>
<dbReference type="PRINTS" id="PR00368">
    <property type="entry name" value="FADPNR"/>
</dbReference>
<dbReference type="OrthoDB" id="9806724at2"/>